<gene>
    <name evidence="5" type="ORF">EV653_6027</name>
</gene>
<evidence type="ECO:0000313" key="5">
    <source>
        <dbReference type="EMBL" id="TDW66012.1"/>
    </source>
</evidence>
<keyword evidence="3" id="KW-0812">Transmembrane</keyword>
<organism evidence="5 6">
    <name type="scientific">Kribbella pratensis</name>
    <dbReference type="NCBI Taxonomy" id="2512112"/>
    <lineage>
        <taxon>Bacteria</taxon>
        <taxon>Bacillati</taxon>
        <taxon>Actinomycetota</taxon>
        <taxon>Actinomycetes</taxon>
        <taxon>Propionibacteriales</taxon>
        <taxon>Kribbellaceae</taxon>
        <taxon>Kribbella</taxon>
    </lineage>
</organism>
<evidence type="ECO:0000256" key="2">
    <source>
        <dbReference type="SAM" id="MobiDB-lite"/>
    </source>
</evidence>
<evidence type="ECO:0000256" key="3">
    <source>
        <dbReference type="SAM" id="Phobius"/>
    </source>
</evidence>
<dbReference type="AlphaFoldDB" id="A0A4R8BW28"/>
<keyword evidence="3" id="KW-0472">Membrane</keyword>
<feature type="transmembrane region" description="Helical" evidence="3">
    <location>
        <begin position="21"/>
        <end position="41"/>
    </location>
</feature>
<feature type="compositionally biased region" description="Low complexity" evidence="2">
    <location>
        <begin position="309"/>
        <end position="319"/>
    </location>
</feature>
<dbReference type="OrthoDB" id="3281271at2"/>
<dbReference type="RefSeq" id="WP_134107629.1">
    <property type="nucleotide sequence ID" value="NZ_SODP01000003.1"/>
</dbReference>
<keyword evidence="3" id="KW-1133">Transmembrane helix</keyword>
<evidence type="ECO:0000313" key="6">
    <source>
        <dbReference type="Proteomes" id="UP000295146"/>
    </source>
</evidence>
<keyword evidence="6" id="KW-1185">Reference proteome</keyword>
<dbReference type="Pfam" id="PF01145">
    <property type="entry name" value="Band_7"/>
    <property type="match status" value="1"/>
</dbReference>
<feature type="compositionally biased region" description="Polar residues" evidence="2">
    <location>
        <begin position="320"/>
        <end position="331"/>
    </location>
</feature>
<protein>
    <submittedName>
        <fullName evidence="5">SPFH domain/Band 7 family protein</fullName>
    </submittedName>
</protein>
<dbReference type="Proteomes" id="UP000295146">
    <property type="component" value="Unassembled WGS sequence"/>
</dbReference>
<keyword evidence="1" id="KW-0175">Coiled coil</keyword>
<evidence type="ECO:0000256" key="1">
    <source>
        <dbReference type="SAM" id="Coils"/>
    </source>
</evidence>
<dbReference type="EMBL" id="SODP01000003">
    <property type="protein sequence ID" value="TDW66012.1"/>
    <property type="molecule type" value="Genomic_DNA"/>
</dbReference>
<dbReference type="InterPro" id="IPR001107">
    <property type="entry name" value="Band_7"/>
</dbReference>
<feature type="coiled-coil region" evidence="1">
    <location>
        <begin position="249"/>
        <end position="276"/>
    </location>
</feature>
<feature type="region of interest" description="Disordered" evidence="2">
    <location>
        <begin position="309"/>
        <end position="331"/>
    </location>
</feature>
<accession>A0A4R8BW28</accession>
<evidence type="ECO:0000259" key="4">
    <source>
        <dbReference type="Pfam" id="PF01145"/>
    </source>
</evidence>
<reference evidence="5 6" key="1">
    <citation type="submission" date="2019-03" db="EMBL/GenBank/DDBJ databases">
        <title>Genomic Encyclopedia of Type Strains, Phase III (KMG-III): the genomes of soil and plant-associated and newly described type strains.</title>
        <authorList>
            <person name="Whitman W."/>
        </authorList>
    </citation>
    <scope>NUCLEOTIDE SEQUENCE [LARGE SCALE GENOMIC DNA]</scope>
    <source>
        <strain evidence="5 6">VKM Ac-2573</strain>
    </source>
</reference>
<comment type="caution">
    <text evidence="5">The sequence shown here is derived from an EMBL/GenBank/DDBJ whole genome shotgun (WGS) entry which is preliminary data.</text>
</comment>
<proteinExistence type="predicted"/>
<feature type="domain" description="Band 7" evidence="4">
    <location>
        <begin position="49"/>
        <end position="261"/>
    </location>
</feature>
<name>A0A4R8BW28_9ACTN</name>
<sequence>MAKLGNAAAGLKPKGGGSVKAKVIGGLIVAVIVIIALFNIFNFANTDANRIGLHYGGGVIEDKKFKSIVPPGSTNKLIGPGDTLYTYPIDQRSYIIGGDGADTDAADEVTVVSKDNVRLGVRVQVYFTLNRDKDVIKSFHERIGLKTEAYEEEGWNDMLQSYFRPQIDRALSAVATNYNWAELYNNEAKKSAFQSAAAKEFTRLLPAAVGGDYFCGPGYNGSNDCGELSFTIQKPMPLDKGIIDGLEAKQRAELAKATQEQKNQQVNVELQSVKQQVAMLGANGYLLKTAIESGKIQFMVIPQNGNVSIPVPTTTPSTPNDQPTQPAQPAR</sequence>